<feature type="transmembrane region" description="Helical" evidence="1">
    <location>
        <begin position="43"/>
        <end position="62"/>
    </location>
</feature>
<accession>A0A858R5M0</accession>
<keyword evidence="3" id="KW-1185">Reference proteome</keyword>
<dbReference type="InterPro" id="IPR025356">
    <property type="entry name" value="DUF4260"/>
</dbReference>
<dbReference type="AlphaFoldDB" id="A0A858R5M0"/>
<dbReference type="Proteomes" id="UP000501891">
    <property type="component" value="Chromosome"/>
</dbReference>
<proteinExistence type="predicted"/>
<name>A0A858R5M0_9PROT</name>
<keyword evidence="1" id="KW-0472">Membrane</keyword>
<dbReference type="Pfam" id="PF14079">
    <property type="entry name" value="DUF4260"/>
    <property type="match status" value="1"/>
</dbReference>
<feature type="transmembrane region" description="Helical" evidence="1">
    <location>
        <begin position="18"/>
        <end position="36"/>
    </location>
</feature>
<sequence length="141" mass="14504">MTLADGCPGAGAVKGAPLLLLRLEGAAALALSVLAYREMGGGWGWFLGLFLLPDLSMLGYMLGARAGAACYNLAHTYLAPALVGIAAWVAGAEMAVLGSLIWSAHVGFDRLLGYGLKYPDAFGSTHLGTIGRAARRAGPEL</sequence>
<reference evidence="2" key="1">
    <citation type="submission" date="2020-04" db="EMBL/GenBank/DDBJ databases">
        <title>A desert anoxygenic phototrophic bacterium fixes CO2 using RubisCO under aerobic conditions.</title>
        <authorList>
            <person name="Tang K."/>
        </authorList>
    </citation>
    <scope>NUCLEOTIDE SEQUENCE [LARGE SCALE GENOMIC DNA]</scope>
    <source>
        <strain evidence="2">MIMtkB3</strain>
    </source>
</reference>
<dbReference type="EMBL" id="CP051775">
    <property type="protein sequence ID" value="QJE72698.1"/>
    <property type="molecule type" value="Genomic_DNA"/>
</dbReference>
<dbReference type="KEGG" id="acru:HHL28_05955"/>
<keyword evidence="1" id="KW-1133">Transmembrane helix</keyword>
<organism evidence="2 3">
    <name type="scientific">Aerophototrophica crusticola</name>
    <dbReference type="NCBI Taxonomy" id="1709002"/>
    <lineage>
        <taxon>Bacteria</taxon>
        <taxon>Pseudomonadati</taxon>
        <taxon>Pseudomonadota</taxon>
        <taxon>Alphaproteobacteria</taxon>
        <taxon>Rhodospirillales</taxon>
        <taxon>Rhodospirillaceae</taxon>
        <taxon>Aerophototrophica</taxon>
    </lineage>
</organism>
<evidence type="ECO:0000313" key="3">
    <source>
        <dbReference type="Proteomes" id="UP000501891"/>
    </source>
</evidence>
<keyword evidence="1" id="KW-0812">Transmembrane</keyword>
<evidence type="ECO:0000313" key="2">
    <source>
        <dbReference type="EMBL" id="QJE72698.1"/>
    </source>
</evidence>
<evidence type="ECO:0000256" key="1">
    <source>
        <dbReference type="SAM" id="Phobius"/>
    </source>
</evidence>
<gene>
    <name evidence="2" type="ORF">HHL28_05955</name>
</gene>
<protein>
    <submittedName>
        <fullName evidence="2">DUF4260 family protein</fullName>
    </submittedName>
</protein>
<feature type="transmembrane region" description="Helical" evidence="1">
    <location>
        <begin position="82"/>
        <end position="102"/>
    </location>
</feature>